<dbReference type="Pfam" id="PF00132">
    <property type="entry name" value="Hexapep"/>
    <property type="match status" value="1"/>
</dbReference>
<dbReference type="SUPFAM" id="SSF51161">
    <property type="entry name" value="Trimeric LpxA-like enzymes"/>
    <property type="match status" value="1"/>
</dbReference>
<dbReference type="PANTHER" id="PTHR23416:SF23">
    <property type="entry name" value="ACETYLTRANSFERASE C18B11.09C-RELATED"/>
    <property type="match status" value="1"/>
</dbReference>
<gene>
    <name evidence="6" type="ORF">PYH38_003164</name>
</gene>
<dbReference type="RefSeq" id="WP_280735217.1">
    <property type="nucleotide sequence ID" value="NZ_CP120368.1"/>
</dbReference>
<evidence type="ECO:0000256" key="2">
    <source>
        <dbReference type="ARBA" id="ARBA00022679"/>
    </source>
</evidence>
<dbReference type="InterPro" id="IPR011004">
    <property type="entry name" value="Trimer_LpxA-like_sf"/>
</dbReference>
<dbReference type="InterPro" id="IPR018357">
    <property type="entry name" value="Hexapep_transf_CS"/>
</dbReference>
<sequence>MTASEREKMAAGEWYCCLDPELNALRAKAREAVHWHNTMPPDERGGMALALRALFANVAPDVFIEAPFHCSYGMNITLGPRVYLNAGCTILDSAPVAIGNGSMLGPGVHVYCAEHHKDPALRRTGLEIARPVTIGNDVWIGGGAIILGGVTIGNGAIVGAGSVVTRDVAAGATMMGSPARLHDSMLRGANVR</sequence>
<dbReference type="Gene3D" id="2.160.10.10">
    <property type="entry name" value="Hexapeptide repeat proteins"/>
    <property type="match status" value="1"/>
</dbReference>
<keyword evidence="4" id="KW-0012">Acyltransferase</keyword>
<keyword evidence="7" id="KW-1185">Reference proteome</keyword>
<dbReference type="CDD" id="cd03357">
    <property type="entry name" value="LbH_MAT_GAT"/>
    <property type="match status" value="1"/>
</dbReference>
<dbReference type="SMART" id="SM01266">
    <property type="entry name" value="Mac"/>
    <property type="match status" value="1"/>
</dbReference>
<evidence type="ECO:0000256" key="3">
    <source>
        <dbReference type="ARBA" id="ARBA00022737"/>
    </source>
</evidence>
<evidence type="ECO:0000313" key="6">
    <source>
        <dbReference type="EMBL" id="WEX84299.1"/>
    </source>
</evidence>
<dbReference type="Pfam" id="PF12464">
    <property type="entry name" value="Mac"/>
    <property type="match status" value="1"/>
</dbReference>
<dbReference type="PANTHER" id="PTHR23416">
    <property type="entry name" value="SIALIC ACID SYNTHASE-RELATED"/>
    <property type="match status" value="1"/>
</dbReference>
<feature type="domain" description="Maltose/galactoside acetyltransferase" evidence="5">
    <location>
        <begin position="6"/>
        <end position="60"/>
    </location>
</feature>
<accession>A0ABY8D090</accession>
<evidence type="ECO:0000256" key="1">
    <source>
        <dbReference type="ARBA" id="ARBA00007274"/>
    </source>
</evidence>
<reference evidence="6 7" key="1">
    <citation type="submission" date="2023-03" db="EMBL/GenBank/DDBJ databases">
        <authorList>
            <person name="Kaur S."/>
            <person name="Espinosa-Saiz D."/>
            <person name="Velazquez E."/>
            <person name="Menendez E."/>
            <person name="diCenzo G.C."/>
        </authorList>
    </citation>
    <scope>NUCLEOTIDE SEQUENCE [LARGE SCALE GENOMIC DNA]</scope>
    <source>
        <strain evidence="6 7">LMG 27395</strain>
    </source>
</reference>
<name>A0ABY8D090_9HYPH</name>
<dbReference type="InterPro" id="IPR024688">
    <property type="entry name" value="Mac_dom"/>
</dbReference>
<organism evidence="6 7">
    <name type="scientific">Sinorhizobium numidicum</name>
    <dbReference type="NCBI Taxonomy" id="680248"/>
    <lineage>
        <taxon>Bacteria</taxon>
        <taxon>Pseudomonadati</taxon>
        <taxon>Pseudomonadota</taxon>
        <taxon>Alphaproteobacteria</taxon>
        <taxon>Hyphomicrobiales</taxon>
        <taxon>Rhizobiaceae</taxon>
        <taxon>Sinorhizobium/Ensifer group</taxon>
        <taxon>Sinorhizobium</taxon>
    </lineage>
</organism>
<keyword evidence="3" id="KW-0677">Repeat</keyword>
<dbReference type="EMBL" id="CP120371">
    <property type="protein sequence ID" value="WEX84299.1"/>
    <property type="molecule type" value="Genomic_DNA"/>
</dbReference>
<evidence type="ECO:0000313" key="7">
    <source>
        <dbReference type="Proteomes" id="UP001235547"/>
    </source>
</evidence>
<keyword evidence="2" id="KW-0808">Transferase</keyword>
<protein>
    <submittedName>
        <fullName evidence="6">Sugar O-acetyltransferase</fullName>
    </submittedName>
</protein>
<dbReference type="InterPro" id="IPR051159">
    <property type="entry name" value="Hexapeptide_acetyltransf"/>
</dbReference>
<comment type="similarity">
    <text evidence="1">Belongs to the transferase hexapeptide repeat family.</text>
</comment>
<dbReference type="InterPro" id="IPR001451">
    <property type="entry name" value="Hexapep"/>
</dbReference>
<dbReference type="PROSITE" id="PS00101">
    <property type="entry name" value="HEXAPEP_TRANSFERASES"/>
    <property type="match status" value="1"/>
</dbReference>
<evidence type="ECO:0000259" key="5">
    <source>
        <dbReference type="SMART" id="SM01266"/>
    </source>
</evidence>
<dbReference type="Proteomes" id="UP001235547">
    <property type="component" value="Chromosome 1"/>
</dbReference>
<proteinExistence type="inferred from homology"/>
<evidence type="ECO:0000256" key="4">
    <source>
        <dbReference type="ARBA" id="ARBA00023315"/>
    </source>
</evidence>